<evidence type="ECO:0000256" key="2">
    <source>
        <dbReference type="ARBA" id="ARBA00023015"/>
    </source>
</evidence>
<proteinExistence type="inferred from homology"/>
<dbReference type="InterPro" id="IPR005119">
    <property type="entry name" value="LysR_subst-bd"/>
</dbReference>
<dbReference type="PANTHER" id="PTHR30126">
    <property type="entry name" value="HTH-TYPE TRANSCRIPTIONAL REGULATOR"/>
    <property type="match status" value="1"/>
</dbReference>
<comment type="caution">
    <text evidence="7">The sequence shown here is derived from an EMBL/GenBank/DDBJ whole genome shotgun (WGS) entry which is preliminary data.</text>
</comment>
<dbReference type="Pfam" id="PF00126">
    <property type="entry name" value="HTH_1"/>
    <property type="match status" value="1"/>
</dbReference>
<comment type="similarity">
    <text evidence="1">Belongs to the LysR transcriptional regulatory family.</text>
</comment>
<keyword evidence="3" id="KW-0238">DNA-binding</keyword>
<dbReference type="CDD" id="cd05466">
    <property type="entry name" value="PBP2_LTTR_substrate"/>
    <property type="match status" value="1"/>
</dbReference>
<evidence type="ECO:0000256" key="1">
    <source>
        <dbReference type="ARBA" id="ARBA00009437"/>
    </source>
</evidence>
<dbReference type="Gene3D" id="1.10.10.10">
    <property type="entry name" value="Winged helix-like DNA-binding domain superfamily/Winged helix DNA-binding domain"/>
    <property type="match status" value="1"/>
</dbReference>
<evidence type="ECO:0000256" key="4">
    <source>
        <dbReference type="ARBA" id="ARBA00023163"/>
    </source>
</evidence>
<evidence type="ECO:0000256" key="3">
    <source>
        <dbReference type="ARBA" id="ARBA00023125"/>
    </source>
</evidence>
<dbReference type="Gene3D" id="3.40.190.290">
    <property type="match status" value="1"/>
</dbReference>
<name>A0ABS1NW60_9ACTN</name>
<dbReference type="PROSITE" id="PS50931">
    <property type="entry name" value="HTH_LYSR"/>
    <property type="match status" value="1"/>
</dbReference>
<dbReference type="PANTHER" id="PTHR30126:SF39">
    <property type="entry name" value="HTH-TYPE TRANSCRIPTIONAL REGULATOR CYSL"/>
    <property type="match status" value="1"/>
</dbReference>
<dbReference type="InterPro" id="IPR036388">
    <property type="entry name" value="WH-like_DNA-bd_sf"/>
</dbReference>
<evidence type="ECO:0000313" key="7">
    <source>
        <dbReference type="EMBL" id="MBL1103931.1"/>
    </source>
</evidence>
<dbReference type="RefSeq" id="WP_201814391.1">
    <property type="nucleotide sequence ID" value="NZ_JAERRH010000002.1"/>
</dbReference>
<organism evidence="7 8">
    <name type="scientific">Streptomyces musisoli</name>
    <dbReference type="NCBI Taxonomy" id="2802280"/>
    <lineage>
        <taxon>Bacteria</taxon>
        <taxon>Bacillati</taxon>
        <taxon>Actinomycetota</taxon>
        <taxon>Actinomycetes</taxon>
        <taxon>Kitasatosporales</taxon>
        <taxon>Streptomycetaceae</taxon>
        <taxon>Streptomyces</taxon>
    </lineage>
</organism>
<dbReference type="InterPro" id="IPR000847">
    <property type="entry name" value="LysR_HTH_N"/>
</dbReference>
<keyword evidence="8" id="KW-1185">Reference proteome</keyword>
<feature type="domain" description="HTH lysR-type" evidence="6">
    <location>
        <begin position="35"/>
        <end position="92"/>
    </location>
</feature>
<dbReference type="Pfam" id="PF03466">
    <property type="entry name" value="LysR_substrate"/>
    <property type="match status" value="1"/>
</dbReference>
<dbReference type="SUPFAM" id="SSF46785">
    <property type="entry name" value="Winged helix' DNA-binding domain"/>
    <property type="match status" value="1"/>
</dbReference>
<keyword evidence="4" id="KW-0804">Transcription</keyword>
<protein>
    <submittedName>
        <fullName evidence="7">LysR family transcriptional regulator</fullName>
    </submittedName>
</protein>
<feature type="region of interest" description="Disordered" evidence="5">
    <location>
        <begin position="1"/>
        <end position="29"/>
    </location>
</feature>
<dbReference type="SUPFAM" id="SSF53850">
    <property type="entry name" value="Periplasmic binding protein-like II"/>
    <property type="match status" value="1"/>
</dbReference>
<keyword evidence="2" id="KW-0805">Transcription regulation</keyword>
<evidence type="ECO:0000259" key="6">
    <source>
        <dbReference type="PROSITE" id="PS50931"/>
    </source>
</evidence>
<dbReference type="InterPro" id="IPR036390">
    <property type="entry name" value="WH_DNA-bd_sf"/>
</dbReference>
<evidence type="ECO:0000256" key="5">
    <source>
        <dbReference type="SAM" id="MobiDB-lite"/>
    </source>
</evidence>
<dbReference type="EMBL" id="JAERRH010000002">
    <property type="protein sequence ID" value="MBL1103931.1"/>
    <property type="molecule type" value="Genomic_DNA"/>
</dbReference>
<evidence type="ECO:0000313" key="8">
    <source>
        <dbReference type="Proteomes" id="UP000621386"/>
    </source>
</evidence>
<dbReference type="PRINTS" id="PR00039">
    <property type="entry name" value="HTHLYSR"/>
</dbReference>
<sequence length="333" mass="35766">MPSARVTTTAHRRAPEPHTHRHAAATACKEETGPLNPALLRTFVEVYRTGSFGKAAQRLRISQPAVTQQIRMLEERVGVPLFVRHATGSRPTPAAESLARDAEGAVDALDFVLQRYFGTDGPARPLRLGAPSDLIGERILPALADMLGDGLQLRTTLALSDVLLPQLAAGELDVIVVRVRPRLTGVTALPLYDEECSLVASPELARTLRPELVAGGAPEVLAERPLVAYAESAPLIDHYWWSVFHRPAPSAPDVVVPDHRAVLAALRASIGIAVVPTYLCADDFARGTLVPLLAPEIPPITTMYLATREGDAVSRPQVAAAQSRLLACGRGWN</sequence>
<gene>
    <name evidence="7" type="ORF">JK361_04810</name>
</gene>
<accession>A0ABS1NW60</accession>
<dbReference type="Proteomes" id="UP000621386">
    <property type="component" value="Unassembled WGS sequence"/>
</dbReference>
<reference evidence="7 8" key="1">
    <citation type="submission" date="2021-01" db="EMBL/GenBank/DDBJ databases">
        <title>WGS of actinomycetes isolated from Thailand.</title>
        <authorList>
            <person name="Thawai C."/>
        </authorList>
    </citation>
    <scope>NUCLEOTIDE SEQUENCE [LARGE SCALE GENOMIC DNA]</scope>
    <source>
        <strain evidence="7 8">CH5-8</strain>
    </source>
</reference>